<dbReference type="RefSeq" id="XP_058982919.1">
    <property type="nucleotide sequence ID" value="XM_059126936.1"/>
</dbReference>
<dbReference type="Proteomes" id="UP001652621">
    <property type="component" value="Unplaced"/>
</dbReference>
<evidence type="ECO:0000256" key="6">
    <source>
        <dbReference type="ARBA" id="ARBA00025466"/>
    </source>
</evidence>
<comment type="function">
    <text evidence="6">Involved in transvection phenomena (= synapsis-dependent gene expression), where the synaptic pairing of chromosomes carrying genes with which zeste interacts influences the expression of these genes. Zeste binds to DNA and stimulates transcription from a nearby promoter.</text>
</comment>
<keyword evidence="4" id="KW-0238">DNA-binding</keyword>
<reference evidence="9" key="1">
    <citation type="submission" date="2025-08" db="UniProtKB">
        <authorList>
            <consortium name="RefSeq"/>
        </authorList>
    </citation>
    <scope>IDENTIFICATION</scope>
    <source>
        <strain evidence="9">Aabys</strain>
        <tissue evidence="9">Whole body</tissue>
    </source>
</reference>
<keyword evidence="5" id="KW-0804">Transcription</keyword>
<sequence>MDIYTKKIIKKTTPGQFRILVESIDEFPELATSSPIFGKSKVEIESKWDVVAQKINSVGPPMRSGSDWKRIWADMKCRTKAKITENIKQMKGTGGGPSYQNSLTDIERDIDRICQLSKAASPDGITFGTNRKEPLVLELTPPRPSTIVAVVTPTTSDQYSNTAQATSTPIKVMPKANLCKNQQKRKIAEKEQGAEIKLLKLQLEQNNALVEELKVQTKTLNSLANSLQGIQHVLQEMLTFLKTE</sequence>
<dbReference type="PANTHER" id="PTHR23098:SF16">
    <property type="entry name" value="REGULATORY PROTEIN ZESTE"/>
    <property type="match status" value="1"/>
</dbReference>
<evidence type="ECO:0000256" key="3">
    <source>
        <dbReference type="ARBA" id="ARBA00023015"/>
    </source>
</evidence>
<dbReference type="PANTHER" id="PTHR23098">
    <property type="entry name" value="AGAP001331-PA-RELATED"/>
    <property type="match status" value="1"/>
</dbReference>
<evidence type="ECO:0000259" key="7">
    <source>
        <dbReference type="Pfam" id="PF13873"/>
    </source>
</evidence>
<evidence type="ECO:0000256" key="4">
    <source>
        <dbReference type="ARBA" id="ARBA00023125"/>
    </source>
</evidence>
<keyword evidence="8" id="KW-1185">Reference proteome</keyword>
<protein>
    <recommendedName>
        <fullName evidence="2">Regulatory protein zeste</fullName>
    </recommendedName>
</protein>
<evidence type="ECO:0000256" key="2">
    <source>
        <dbReference type="ARBA" id="ARBA00016807"/>
    </source>
</evidence>
<comment type="subunit">
    <text evidence="1">Self-associates forming complexes of several hundred monomers.</text>
</comment>
<accession>A0ABM3VAW4</accession>
<dbReference type="InterPro" id="IPR028002">
    <property type="entry name" value="Myb_DNA-bind_5"/>
</dbReference>
<keyword evidence="3" id="KW-0805">Transcription regulation</keyword>
<evidence type="ECO:0000256" key="5">
    <source>
        <dbReference type="ARBA" id="ARBA00023163"/>
    </source>
</evidence>
<evidence type="ECO:0000313" key="8">
    <source>
        <dbReference type="Proteomes" id="UP001652621"/>
    </source>
</evidence>
<gene>
    <name evidence="9" type="primary">LOC131804297</name>
</gene>
<name>A0ABM3VAW4_MUSDO</name>
<proteinExistence type="predicted"/>
<evidence type="ECO:0000313" key="9">
    <source>
        <dbReference type="RefSeq" id="XP_058982919.1"/>
    </source>
</evidence>
<dbReference type="GeneID" id="131804297"/>
<dbReference type="Pfam" id="PF13873">
    <property type="entry name" value="Myb_DNA-bind_5"/>
    <property type="match status" value="1"/>
</dbReference>
<evidence type="ECO:0000256" key="1">
    <source>
        <dbReference type="ARBA" id="ARBA00011764"/>
    </source>
</evidence>
<feature type="domain" description="Myb/SANT-like DNA-binding" evidence="7">
    <location>
        <begin position="10"/>
        <end position="84"/>
    </location>
</feature>
<organism evidence="8 9">
    <name type="scientific">Musca domestica</name>
    <name type="common">House fly</name>
    <dbReference type="NCBI Taxonomy" id="7370"/>
    <lineage>
        <taxon>Eukaryota</taxon>
        <taxon>Metazoa</taxon>
        <taxon>Ecdysozoa</taxon>
        <taxon>Arthropoda</taxon>
        <taxon>Hexapoda</taxon>
        <taxon>Insecta</taxon>
        <taxon>Pterygota</taxon>
        <taxon>Neoptera</taxon>
        <taxon>Endopterygota</taxon>
        <taxon>Diptera</taxon>
        <taxon>Brachycera</taxon>
        <taxon>Muscomorpha</taxon>
        <taxon>Muscoidea</taxon>
        <taxon>Muscidae</taxon>
        <taxon>Musca</taxon>
    </lineage>
</organism>